<reference evidence="2" key="1">
    <citation type="journal article" date="2021" name="Nat. Commun.">
        <title>Genetic determinants of endophytism in the Arabidopsis root mycobiome.</title>
        <authorList>
            <person name="Mesny F."/>
            <person name="Miyauchi S."/>
            <person name="Thiergart T."/>
            <person name="Pickel B."/>
            <person name="Atanasova L."/>
            <person name="Karlsson M."/>
            <person name="Huettel B."/>
            <person name="Barry K.W."/>
            <person name="Haridas S."/>
            <person name="Chen C."/>
            <person name="Bauer D."/>
            <person name="Andreopoulos W."/>
            <person name="Pangilinan J."/>
            <person name="LaButti K."/>
            <person name="Riley R."/>
            <person name="Lipzen A."/>
            <person name="Clum A."/>
            <person name="Drula E."/>
            <person name="Henrissat B."/>
            <person name="Kohler A."/>
            <person name="Grigoriev I.V."/>
            <person name="Martin F.M."/>
            <person name="Hacquard S."/>
        </authorList>
    </citation>
    <scope>NUCLEOTIDE SEQUENCE</scope>
    <source>
        <strain evidence="2">MPI-CAGE-AT-0016</strain>
    </source>
</reference>
<feature type="compositionally biased region" description="Basic residues" evidence="1">
    <location>
        <begin position="245"/>
        <end position="262"/>
    </location>
</feature>
<dbReference type="OrthoDB" id="10499091at2759"/>
<evidence type="ECO:0000313" key="2">
    <source>
        <dbReference type="EMBL" id="KAH7363401.1"/>
    </source>
</evidence>
<feature type="compositionally biased region" description="Basic and acidic residues" evidence="1">
    <location>
        <begin position="233"/>
        <end position="242"/>
    </location>
</feature>
<dbReference type="Proteomes" id="UP000813385">
    <property type="component" value="Unassembled WGS sequence"/>
</dbReference>
<name>A0A8K0X452_9PEZI</name>
<dbReference type="EMBL" id="JAGPXD010000003">
    <property type="protein sequence ID" value="KAH7363401.1"/>
    <property type="molecule type" value="Genomic_DNA"/>
</dbReference>
<organism evidence="2 3">
    <name type="scientific">Plectosphaerella cucumerina</name>
    <dbReference type="NCBI Taxonomy" id="40658"/>
    <lineage>
        <taxon>Eukaryota</taxon>
        <taxon>Fungi</taxon>
        <taxon>Dikarya</taxon>
        <taxon>Ascomycota</taxon>
        <taxon>Pezizomycotina</taxon>
        <taxon>Sordariomycetes</taxon>
        <taxon>Hypocreomycetidae</taxon>
        <taxon>Glomerellales</taxon>
        <taxon>Plectosphaerellaceae</taxon>
        <taxon>Plectosphaerella</taxon>
    </lineage>
</organism>
<keyword evidence="3" id="KW-1185">Reference proteome</keyword>
<dbReference type="AlphaFoldDB" id="A0A8K0X452"/>
<comment type="caution">
    <text evidence="2">The sequence shown here is derived from an EMBL/GenBank/DDBJ whole genome shotgun (WGS) entry which is preliminary data.</text>
</comment>
<evidence type="ECO:0000256" key="1">
    <source>
        <dbReference type="SAM" id="MobiDB-lite"/>
    </source>
</evidence>
<evidence type="ECO:0000313" key="3">
    <source>
        <dbReference type="Proteomes" id="UP000813385"/>
    </source>
</evidence>
<proteinExistence type="predicted"/>
<feature type="region of interest" description="Disordered" evidence="1">
    <location>
        <begin position="233"/>
        <end position="285"/>
    </location>
</feature>
<protein>
    <submittedName>
        <fullName evidence="2">Uncharacterized protein</fullName>
    </submittedName>
</protein>
<gene>
    <name evidence="2" type="ORF">B0T11DRAFT_298669</name>
</gene>
<feature type="region of interest" description="Disordered" evidence="1">
    <location>
        <begin position="109"/>
        <end position="129"/>
    </location>
</feature>
<sequence length="285" mass="30990">MSVYEPMAIDTVEEMSFGIHTAAEFDIMNVTPEMMSQQMLQEMDIDTPEEMQDTLPVTMDVDTPEEMGTALTRNPFYASLERMSKKNSASRSRNPFANAIANKAGFSGAADKARNPFSTPAARSANPFAGERARARNPFATAVKASSPFSAGAVQANNPFSAGAVQARNPFSTSHQAASGHHHGPDCSASQHYNEQYKFVCCSNAMDIDTERDNTRNARRARKLACCMAQLEHKEGTTRDQPSHTGKHGRRGGRGRKIRGGRVCHNTESVYPSPPSSEAGADDIN</sequence>
<accession>A0A8K0X452</accession>